<reference evidence="1" key="1">
    <citation type="submission" date="2021-02" db="EMBL/GenBank/DDBJ databases">
        <title>Genome-Resolved Metagenomics of a Microbial Community Performing Photosynthetic Biological Nutrient Removal.</title>
        <authorList>
            <person name="Mcdaniel E.A."/>
        </authorList>
    </citation>
    <scope>NUCLEOTIDE SEQUENCE</scope>
    <source>
        <strain evidence="1">UWPOB_OBS1</strain>
    </source>
</reference>
<accession>A0A8J7PHR1</accession>
<sequence length="167" mass="19129">MKLEKEKKARRLAEEQSLLDKKLNDEREKELRIAALIARDEAAKQLRFEQALAKPKRWLINLRERQIKGVATTRWLKGLMKIELELTATPELIELADARQESMHISFFSKVGNFIVNVPVPPGSLIVQKDKRGAWSRLVMIPSEVPIGSKEYSTLAGIRVIYDAYGF</sequence>
<protein>
    <submittedName>
        <fullName evidence="1">Uncharacterized protein</fullName>
    </submittedName>
</protein>
<dbReference type="EMBL" id="JAFLCK010000029">
    <property type="protein sequence ID" value="MBN8662048.1"/>
    <property type="molecule type" value="Genomic_DNA"/>
</dbReference>
<evidence type="ECO:0000313" key="2">
    <source>
        <dbReference type="Proteomes" id="UP000664277"/>
    </source>
</evidence>
<organism evidence="1 2">
    <name type="scientific">Candidatus Obscuribacter phosphatis</name>
    <dbReference type="NCBI Taxonomy" id="1906157"/>
    <lineage>
        <taxon>Bacteria</taxon>
        <taxon>Bacillati</taxon>
        <taxon>Candidatus Melainabacteria</taxon>
        <taxon>Candidatus Obscuribacterales</taxon>
        <taxon>Candidatus Obscuribacteraceae</taxon>
        <taxon>Candidatus Obscuribacter</taxon>
    </lineage>
</organism>
<dbReference type="AlphaFoldDB" id="A0A8J7PHR1"/>
<name>A0A8J7PHR1_9BACT</name>
<dbReference type="Proteomes" id="UP000664277">
    <property type="component" value="Unassembled WGS sequence"/>
</dbReference>
<proteinExistence type="predicted"/>
<comment type="caution">
    <text evidence="1">The sequence shown here is derived from an EMBL/GenBank/DDBJ whole genome shotgun (WGS) entry which is preliminary data.</text>
</comment>
<gene>
    <name evidence="1" type="ORF">J0M35_16900</name>
</gene>
<evidence type="ECO:0000313" key="1">
    <source>
        <dbReference type="EMBL" id="MBN8662048.1"/>
    </source>
</evidence>